<feature type="region of interest" description="Disordered" evidence="1">
    <location>
        <begin position="1"/>
        <end position="30"/>
    </location>
</feature>
<name>A0A1B9J005_9TREE</name>
<feature type="compositionally biased region" description="Low complexity" evidence="1">
    <location>
        <begin position="11"/>
        <end position="28"/>
    </location>
</feature>
<keyword evidence="2" id="KW-0812">Transmembrane</keyword>
<feature type="transmembrane region" description="Helical" evidence="2">
    <location>
        <begin position="41"/>
        <end position="58"/>
    </location>
</feature>
<dbReference type="AlphaFoldDB" id="A0A1B9J005"/>
<dbReference type="Proteomes" id="UP000092583">
    <property type="component" value="Unassembled WGS sequence"/>
</dbReference>
<evidence type="ECO:0000313" key="4">
    <source>
        <dbReference type="Proteomes" id="UP000092583"/>
    </source>
</evidence>
<evidence type="ECO:0000256" key="2">
    <source>
        <dbReference type="SAM" id="Phobius"/>
    </source>
</evidence>
<protein>
    <submittedName>
        <fullName evidence="3">Uncharacterized protein</fullName>
    </submittedName>
</protein>
<evidence type="ECO:0000313" key="3">
    <source>
        <dbReference type="EMBL" id="OCF61119.1"/>
    </source>
</evidence>
<organism evidence="3 4">
    <name type="scientific">Kwoniella mangroviensis CBS 10435</name>
    <dbReference type="NCBI Taxonomy" id="1331196"/>
    <lineage>
        <taxon>Eukaryota</taxon>
        <taxon>Fungi</taxon>
        <taxon>Dikarya</taxon>
        <taxon>Basidiomycota</taxon>
        <taxon>Agaricomycotina</taxon>
        <taxon>Tremellomycetes</taxon>
        <taxon>Tremellales</taxon>
        <taxon>Cryptococcaceae</taxon>
        <taxon>Kwoniella</taxon>
    </lineage>
</organism>
<sequence length="230" mass="26681">MPPYLRLARQDASSSTSTSTDTSAGATGNDQSFMDKYSKEIYIGLAVLGVLILSYFLWAGTSHRLSFPPFSQKRCMDCKKGISKDKTEDEDYFKNDQENKKGWVCKECQEKREEKMLDRELKDGEEGKRAKTKKDDHNKKKTNKNKAASSKKEVVDSDDSSDDSEEDDNVEKRVVRKSVVVDKRKSRPPPISKRREEESEVEYVTDSEDEDTSDEEIERERRKEKDRRRR</sequence>
<dbReference type="EMBL" id="KI669459">
    <property type="protein sequence ID" value="OCF61119.1"/>
    <property type="molecule type" value="Genomic_DNA"/>
</dbReference>
<reference evidence="3 4" key="1">
    <citation type="submission" date="2013-07" db="EMBL/GenBank/DDBJ databases">
        <title>The Genome Sequence of Kwoniella mangroviensis CBS10435.</title>
        <authorList>
            <consortium name="The Broad Institute Genome Sequencing Platform"/>
            <person name="Cuomo C."/>
            <person name="Litvintseva A."/>
            <person name="Chen Y."/>
            <person name="Heitman J."/>
            <person name="Sun S."/>
            <person name="Springer D."/>
            <person name="Dromer F."/>
            <person name="Young S.K."/>
            <person name="Zeng Q."/>
            <person name="Gargeya S."/>
            <person name="Fitzgerald M."/>
            <person name="Abouelleil A."/>
            <person name="Alvarado L."/>
            <person name="Berlin A.M."/>
            <person name="Chapman S.B."/>
            <person name="Dewar J."/>
            <person name="Goldberg J."/>
            <person name="Griggs A."/>
            <person name="Gujja S."/>
            <person name="Hansen M."/>
            <person name="Howarth C."/>
            <person name="Imamovic A."/>
            <person name="Larimer J."/>
            <person name="McCowan C."/>
            <person name="Murphy C."/>
            <person name="Pearson M."/>
            <person name="Priest M."/>
            <person name="Roberts A."/>
            <person name="Saif S."/>
            <person name="Shea T."/>
            <person name="Sykes S."/>
            <person name="Wortman J."/>
            <person name="Nusbaum C."/>
            <person name="Birren B."/>
        </authorList>
    </citation>
    <scope>NUCLEOTIDE SEQUENCE [LARGE SCALE GENOMIC DNA]</scope>
    <source>
        <strain evidence="3 4">CBS 10435</strain>
    </source>
</reference>
<feature type="region of interest" description="Disordered" evidence="1">
    <location>
        <begin position="119"/>
        <end position="230"/>
    </location>
</feature>
<proteinExistence type="predicted"/>
<keyword evidence="4" id="KW-1185">Reference proteome</keyword>
<evidence type="ECO:0000256" key="1">
    <source>
        <dbReference type="SAM" id="MobiDB-lite"/>
    </source>
</evidence>
<gene>
    <name evidence="3" type="ORF">L486_00763</name>
</gene>
<feature type="compositionally biased region" description="Basic and acidic residues" evidence="1">
    <location>
        <begin position="119"/>
        <end position="138"/>
    </location>
</feature>
<feature type="compositionally biased region" description="Acidic residues" evidence="1">
    <location>
        <begin position="198"/>
        <end position="217"/>
    </location>
</feature>
<keyword evidence="2" id="KW-0472">Membrane</keyword>
<feature type="compositionally biased region" description="Acidic residues" evidence="1">
    <location>
        <begin position="156"/>
        <end position="169"/>
    </location>
</feature>
<dbReference type="OrthoDB" id="2564982at2759"/>
<accession>A0A1B9J005</accession>
<keyword evidence="2" id="KW-1133">Transmembrane helix</keyword>
<reference evidence="4" key="2">
    <citation type="submission" date="2013-12" db="EMBL/GenBank/DDBJ databases">
        <title>Evolution of pathogenesis and genome organization in the Tremellales.</title>
        <authorList>
            <person name="Cuomo C."/>
            <person name="Litvintseva A."/>
            <person name="Heitman J."/>
            <person name="Chen Y."/>
            <person name="Sun S."/>
            <person name="Springer D."/>
            <person name="Dromer F."/>
            <person name="Young S."/>
            <person name="Zeng Q."/>
            <person name="Chapman S."/>
            <person name="Gujja S."/>
            <person name="Saif S."/>
            <person name="Birren B."/>
        </authorList>
    </citation>
    <scope>NUCLEOTIDE SEQUENCE [LARGE SCALE GENOMIC DNA]</scope>
    <source>
        <strain evidence="4">CBS 10435</strain>
    </source>
</reference>